<evidence type="ECO:0000259" key="3">
    <source>
        <dbReference type="PROSITE" id="PS50093"/>
    </source>
</evidence>
<feature type="chain" id="PRO_5031462401" evidence="2">
    <location>
        <begin position="23"/>
        <end position="903"/>
    </location>
</feature>
<dbReference type="AlphaFoldDB" id="A0A7U4DN11"/>
<dbReference type="InterPro" id="IPR022409">
    <property type="entry name" value="PKD/Chitinase_dom"/>
</dbReference>
<dbReference type="InterPro" id="IPR035986">
    <property type="entry name" value="PKD_dom_sf"/>
</dbReference>
<dbReference type="Pfam" id="PF18911">
    <property type="entry name" value="PKD_4"/>
    <property type="match status" value="3"/>
</dbReference>
<sequence>MQRKIIRLLALLFCGLSIAVSAAAQSIHVEWGYTPPSEPAVTGFKLYQEGAPVCQTQNPNATAMDCEVTLTAATTNFTLTATFSDGSESPHSAPFAFTSDGSTGTDTSGDTGTTDDSATTKTPVSSSIGNKLFTFSWEQPTDLSNVAGYRFYLNSTRLCETTSPTDTSIACTANLLPGEMIFSMSQVHTDGSESGLSNLLVFNPTAYPETFTFKLLGFSWEYSGDASSISGFRIYQNNLPICETTDPAARNLTCTVDVPSGNLVYGVKAVNADGTESSLSNLLAYTPATTSTDDTATLQAVIQATPVTGTAPVTVNFNAGSSTGTISQYQWDFGDGSIAATSTASHEYASAGTYTAKLTVTNTTGASSTAIVSVTVTEPAVAAIPPTAVLSSSSAAGPAPLSVNFDGTGSTATGLATITSYAWSFGDGSTATGATATHSFTAAGTYTTELTVTDSNGLTSSASTPVVVTAAAANIAPKAALSATPTSGSTPLTVSFDGSASTDSDGSIASYTWHFGDGSSASGKTVSHTYTTEASFIATLQVTDDLGATATTSTTITVKPQETAANLNIETGEVAVTGEWVRVSLSSTFQNPVVIAGPASFNDPAPGVIRLRNVDATGFDIKFTEWNYLDGAHPQETASYLVIEKGHHTLPDGSMVEAGSFTGKTSFATIPFNQAFSKKPVMMTTIASNNETDTISGRIKDVTTSGFAYYFREQEKNTNKHINETINYLAWEPGEGSLGSLQYRVAATANVVTQAWYAVAFPSPYSAAPLLLADMQTTVNTDTSALRMQKLSATGFEVKVEEEQSKDTEVAHPAEAIGYIALSQKEEKVLATFTWEFDATQESTISGFQILANGTVVCTCNKPADRQLSCEMTMPTGPTAFTIQAVDTTGGVGNASNSLNYTP</sequence>
<organism evidence="4 5">
    <name type="scientific">Desulfobulbus propionicus (strain ATCC 33891 / DSM 2032 / VKM B-1956 / 1pr3)</name>
    <dbReference type="NCBI Taxonomy" id="577650"/>
    <lineage>
        <taxon>Bacteria</taxon>
        <taxon>Pseudomonadati</taxon>
        <taxon>Thermodesulfobacteriota</taxon>
        <taxon>Desulfobulbia</taxon>
        <taxon>Desulfobulbales</taxon>
        <taxon>Desulfobulbaceae</taxon>
        <taxon>Desulfobulbus</taxon>
    </lineage>
</organism>
<dbReference type="InterPro" id="IPR013783">
    <property type="entry name" value="Ig-like_fold"/>
</dbReference>
<dbReference type="Gene3D" id="2.60.40.10">
    <property type="entry name" value="Immunoglobulins"/>
    <property type="match status" value="3"/>
</dbReference>
<proteinExistence type="predicted"/>
<evidence type="ECO:0000313" key="4">
    <source>
        <dbReference type="EMBL" id="ADW16541.1"/>
    </source>
</evidence>
<evidence type="ECO:0000256" key="1">
    <source>
        <dbReference type="SAM" id="MobiDB-lite"/>
    </source>
</evidence>
<gene>
    <name evidence="4" type="ordered locus">Despr_0359</name>
</gene>
<feature type="domain" description="PKD" evidence="3">
    <location>
        <begin position="386"/>
        <end position="475"/>
    </location>
</feature>
<dbReference type="CDD" id="cd00146">
    <property type="entry name" value="PKD"/>
    <property type="match status" value="3"/>
</dbReference>
<dbReference type="PANTHER" id="PTHR36842:SF1">
    <property type="entry name" value="PROTEIN TOLB"/>
    <property type="match status" value="1"/>
</dbReference>
<dbReference type="PROSITE" id="PS50093">
    <property type="entry name" value="PKD"/>
    <property type="match status" value="3"/>
</dbReference>
<name>A0A7U4DN11_DESPD</name>
<feature type="region of interest" description="Disordered" evidence="1">
    <location>
        <begin position="85"/>
        <end position="125"/>
    </location>
</feature>
<dbReference type="SMART" id="SM00089">
    <property type="entry name" value="PKD"/>
    <property type="match status" value="3"/>
</dbReference>
<dbReference type="InterPro" id="IPR037221">
    <property type="entry name" value="H-type_lectin_dom_sf"/>
</dbReference>
<feature type="signal peptide" evidence="2">
    <location>
        <begin position="1"/>
        <end position="22"/>
    </location>
</feature>
<feature type="domain" description="PKD" evidence="3">
    <location>
        <begin position="477"/>
        <end position="558"/>
    </location>
</feature>
<protein>
    <submittedName>
        <fullName evidence="4">PKD domain containing protein</fullName>
    </submittedName>
</protein>
<accession>A0A7U4DN11</accession>
<dbReference type="Proteomes" id="UP000006365">
    <property type="component" value="Chromosome"/>
</dbReference>
<evidence type="ECO:0000313" key="5">
    <source>
        <dbReference type="Proteomes" id="UP000006365"/>
    </source>
</evidence>
<reference evidence="4 5" key="1">
    <citation type="journal article" date="2011" name="Stand. Genomic Sci.">
        <title>Complete genome sequence of Desulfobulbus propionicus type strain (1pr3).</title>
        <authorList>
            <person name="Pagani I."/>
            <person name="Lapidus A."/>
            <person name="Nolan M."/>
            <person name="Lucas S."/>
            <person name="Hammon N."/>
            <person name="Deshpande S."/>
            <person name="Cheng J.F."/>
            <person name="Chertkov O."/>
            <person name="Davenport K."/>
            <person name="Tapia R."/>
            <person name="Han C."/>
            <person name="Goodwin L."/>
            <person name="Pitluck S."/>
            <person name="Liolios K."/>
            <person name="Mavromatis K."/>
            <person name="Ivanova N."/>
            <person name="Mikhailova N."/>
            <person name="Pati A."/>
            <person name="Chen A."/>
            <person name="Palaniappan K."/>
            <person name="Land M."/>
            <person name="Hauser L."/>
            <person name="Chang Y.J."/>
            <person name="Jeffries C.D."/>
            <person name="Detter J.C."/>
            <person name="Brambilla E."/>
            <person name="Kannan K.P."/>
            <person name="Djao O.D."/>
            <person name="Rohde M."/>
            <person name="Pukall R."/>
            <person name="Spring S."/>
            <person name="Goker M."/>
            <person name="Sikorski J."/>
            <person name="Woyke T."/>
            <person name="Bristow J."/>
            <person name="Eisen J.A."/>
            <person name="Markowitz V."/>
            <person name="Hugenholtz P."/>
            <person name="Kyrpides N.C."/>
            <person name="Klenk H.P."/>
        </authorList>
    </citation>
    <scope>NUCLEOTIDE SEQUENCE [LARGE SCALE GENOMIC DNA]</scope>
    <source>
        <strain evidence="5">ATCC 33891 / DSM 2032 / 1pr3</strain>
    </source>
</reference>
<dbReference type="SUPFAM" id="SSF49299">
    <property type="entry name" value="PKD domain"/>
    <property type="match status" value="3"/>
</dbReference>
<dbReference type="InterPro" id="IPR000601">
    <property type="entry name" value="PKD_dom"/>
</dbReference>
<feature type="compositionally biased region" description="Low complexity" evidence="1">
    <location>
        <begin position="98"/>
        <end position="120"/>
    </location>
</feature>
<evidence type="ECO:0000256" key="2">
    <source>
        <dbReference type="SAM" id="SignalP"/>
    </source>
</evidence>
<keyword evidence="5" id="KW-1185">Reference proteome</keyword>
<dbReference type="EMBL" id="CP002364">
    <property type="protein sequence ID" value="ADW16541.1"/>
    <property type="molecule type" value="Genomic_DNA"/>
</dbReference>
<dbReference type="KEGG" id="dpr:Despr_0359"/>
<dbReference type="Gene3D" id="2.60.40.2080">
    <property type="match status" value="1"/>
</dbReference>
<dbReference type="PANTHER" id="PTHR36842">
    <property type="entry name" value="PROTEIN TOLB HOMOLOG"/>
    <property type="match status" value="1"/>
</dbReference>
<keyword evidence="2" id="KW-0732">Signal</keyword>
<dbReference type="RefSeq" id="WP_015723088.1">
    <property type="nucleotide sequence ID" value="NC_014972.1"/>
</dbReference>
<feature type="domain" description="PKD" evidence="3">
    <location>
        <begin position="298"/>
        <end position="383"/>
    </location>
</feature>